<dbReference type="Gene3D" id="3.40.50.300">
    <property type="entry name" value="P-loop containing nucleotide triphosphate hydrolases"/>
    <property type="match status" value="1"/>
</dbReference>
<sequence>PWVIRKHPILFKYSDIAVINKIDLLDVMEINIDDMISDAKEINPDLEVITTSAQSGENISNLINLILS</sequence>
<evidence type="ECO:0000313" key="4">
    <source>
        <dbReference type="EMBL" id="GAH67928.1"/>
    </source>
</evidence>
<dbReference type="InterPro" id="IPR004392">
    <property type="entry name" value="Hyd_mat_HypB"/>
</dbReference>
<organism evidence="4">
    <name type="scientific">marine sediment metagenome</name>
    <dbReference type="NCBI Taxonomy" id="412755"/>
    <lineage>
        <taxon>unclassified sequences</taxon>
        <taxon>metagenomes</taxon>
        <taxon>ecological metagenomes</taxon>
    </lineage>
</organism>
<name>X1JDT8_9ZZZZ</name>
<dbReference type="PANTHER" id="PTHR30134:SF2">
    <property type="entry name" value="HYDROGENASE MATURATION FACTOR HYPB"/>
    <property type="match status" value="1"/>
</dbReference>
<dbReference type="PANTHER" id="PTHR30134">
    <property type="entry name" value="HYDROGENASE PROTEIN ASSEMBLY PROTEIN, NICKEL CHAPERONE"/>
    <property type="match status" value="1"/>
</dbReference>
<proteinExistence type="predicted"/>
<protein>
    <recommendedName>
        <fullName evidence="5">CobW/HypB/UreG nucleotide-binding domain-containing protein</fullName>
    </recommendedName>
</protein>
<evidence type="ECO:0000256" key="3">
    <source>
        <dbReference type="ARBA" id="ARBA00023134"/>
    </source>
</evidence>
<evidence type="ECO:0000256" key="1">
    <source>
        <dbReference type="ARBA" id="ARBA00022741"/>
    </source>
</evidence>
<dbReference type="EMBL" id="BARU01034812">
    <property type="protein sequence ID" value="GAH67928.1"/>
    <property type="molecule type" value="Genomic_DNA"/>
</dbReference>
<reference evidence="4" key="1">
    <citation type="journal article" date="2014" name="Front. Microbiol.">
        <title>High frequency of phylogenetically diverse reductive dehalogenase-homologous genes in deep subseafloor sedimentary metagenomes.</title>
        <authorList>
            <person name="Kawai M."/>
            <person name="Futagami T."/>
            <person name="Toyoda A."/>
            <person name="Takaki Y."/>
            <person name="Nishi S."/>
            <person name="Hori S."/>
            <person name="Arai W."/>
            <person name="Tsubouchi T."/>
            <person name="Morono Y."/>
            <person name="Uchiyama I."/>
            <person name="Ito T."/>
            <person name="Fujiyama A."/>
            <person name="Inagaki F."/>
            <person name="Takami H."/>
        </authorList>
    </citation>
    <scope>NUCLEOTIDE SEQUENCE</scope>
    <source>
        <strain evidence="4">Expedition CK06-06</strain>
    </source>
</reference>
<dbReference type="GO" id="GO:0003924">
    <property type="term" value="F:GTPase activity"/>
    <property type="evidence" value="ECO:0007669"/>
    <property type="project" value="InterPro"/>
</dbReference>
<keyword evidence="3" id="KW-0342">GTP-binding</keyword>
<dbReference type="AlphaFoldDB" id="X1JDT8"/>
<dbReference type="GO" id="GO:0005525">
    <property type="term" value="F:GTP binding"/>
    <property type="evidence" value="ECO:0007669"/>
    <property type="project" value="UniProtKB-KW"/>
</dbReference>
<evidence type="ECO:0008006" key="5">
    <source>
        <dbReference type="Google" id="ProtNLM"/>
    </source>
</evidence>
<gene>
    <name evidence="4" type="ORF">S03H2_54597</name>
</gene>
<dbReference type="GO" id="GO:0016151">
    <property type="term" value="F:nickel cation binding"/>
    <property type="evidence" value="ECO:0007669"/>
    <property type="project" value="InterPro"/>
</dbReference>
<feature type="non-terminal residue" evidence="4">
    <location>
        <position position="1"/>
    </location>
</feature>
<dbReference type="SUPFAM" id="SSF52540">
    <property type="entry name" value="P-loop containing nucleoside triphosphate hydrolases"/>
    <property type="match status" value="1"/>
</dbReference>
<comment type="caution">
    <text evidence="4">The sequence shown here is derived from an EMBL/GenBank/DDBJ whole genome shotgun (WGS) entry which is preliminary data.</text>
</comment>
<dbReference type="InterPro" id="IPR027417">
    <property type="entry name" value="P-loop_NTPase"/>
</dbReference>
<evidence type="ECO:0000256" key="2">
    <source>
        <dbReference type="ARBA" id="ARBA00022801"/>
    </source>
</evidence>
<dbReference type="GO" id="GO:0008270">
    <property type="term" value="F:zinc ion binding"/>
    <property type="evidence" value="ECO:0007669"/>
    <property type="project" value="TreeGrafter"/>
</dbReference>
<keyword evidence="2" id="KW-0378">Hydrolase</keyword>
<dbReference type="GO" id="GO:0051604">
    <property type="term" value="P:protein maturation"/>
    <property type="evidence" value="ECO:0007669"/>
    <property type="project" value="InterPro"/>
</dbReference>
<keyword evidence="1" id="KW-0547">Nucleotide-binding</keyword>
<accession>X1JDT8</accession>